<evidence type="ECO:0000313" key="10">
    <source>
        <dbReference type="Proteomes" id="UP000663623"/>
    </source>
</evidence>
<dbReference type="Gene3D" id="1.20.1740.10">
    <property type="entry name" value="Amino acid/polyamine transporter I"/>
    <property type="match status" value="1"/>
</dbReference>
<dbReference type="EMBL" id="AP024480">
    <property type="protein sequence ID" value="BCS80643.1"/>
    <property type="molecule type" value="Genomic_DNA"/>
</dbReference>
<feature type="transmembrane region" description="Helical" evidence="8">
    <location>
        <begin position="308"/>
        <end position="327"/>
    </location>
</feature>
<evidence type="ECO:0000313" key="9">
    <source>
        <dbReference type="EMBL" id="BCS80643.1"/>
    </source>
</evidence>
<comment type="subcellular location">
    <subcellularLocation>
        <location evidence="1">Membrane</location>
        <topology evidence="1">Multi-pass membrane protein</topology>
    </subcellularLocation>
</comment>
<dbReference type="Pfam" id="PF03845">
    <property type="entry name" value="Spore_permease"/>
    <property type="match status" value="1"/>
</dbReference>
<dbReference type="PANTHER" id="PTHR34975">
    <property type="entry name" value="SPORE GERMINATION PROTEIN A2"/>
    <property type="match status" value="1"/>
</dbReference>
<proteinExistence type="inferred from homology"/>
<organism evidence="9 10">
    <name type="scientific">Caldicellulosiruptor diazotrophicus</name>
    <dbReference type="NCBI Taxonomy" id="2806205"/>
    <lineage>
        <taxon>Bacteria</taxon>
        <taxon>Bacillati</taxon>
        <taxon>Bacillota</taxon>
        <taxon>Bacillota incertae sedis</taxon>
        <taxon>Caldicellulosiruptorales</taxon>
        <taxon>Caldicellulosiruptoraceae</taxon>
        <taxon>Caldicellulosiruptor</taxon>
    </lineage>
</organism>
<feature type="transmembrane region" description="Helical" evidence="8">
    <location>
        <begin position="273"/>
        <end position="296"/>
    </location>
</feature>
<accession>A0ABM7NKL3</accession>
<name>A0ABM7NKL3_9FIRM</name>
<feature type="transmembrane region" description="Helical" evidence="8">
    <location>
        <begin position="42"/>
        <end position="63"/>
    </location>
</feature>
<dbReference type="PANTHER" id="PTHR34975:SF2">
    <property type="entry name" value="SPORE GERMINATION PROTEIN A2"/>
    <property type="match status" value="1"/>
</dbReference>
<keyword evidence="5 8" id="KW-0812">Transmembrane</keyword>
<feature type="transmembrane region" description="Helical" evidence="8">
    <location>
        <begin position="12"/>
        <end position="30"/>
    </location>
</feature>
<gene>
    <name evidence="9" type="ORF">CaldiYA01_06030</name>
</gene>
<comment type="similarity">
    <text evidence="2">Belongs to the amino acid-polyamine-organocation (APC) superfamily. Spore germination protein (SGP) (TC 2.A.3.9) family.</text>
</comment>
<feature type="transmembrane region" description="Helical" evidence="8">
    <location>
        <begin position="114"/>
        <end position="135"/>
    </location>
</feature>
<evidence type="ECO:0000256" key="2">
    <source>
        <dbReference type="ARBA" id="ARBA00007998"/>
    </source>
</evidence>
<sequence length="368" mass="42222">MIINDNDKISSFQCFVLLVSVMIGIGIMFMPASVAKASEQNGWFVVMLGGILSFLVFLIIFRVTMINPDVTIIELLDKAFGKILGVVFSFVYVVYFIIFSAFEARLITETAKEFLFTLTPNEVLIITFLFTCAYISRYGIEVIARMCEVLMPGIVLIIIVLSFFVYQKLDFSNLLPVLNIPFTKLIKGIGTTIFSFLGFEVFLFFMPYVRRKDKLIKSAFFGFLVTILLYEIIVIFATADFGSKVVQTMVWPTLNLFRDVTVLEIVIERPESIVVALWMITTYTTEIIFLMTTGLILARIFNTKEHNFFVFIQLPFIYILSLIPQNISETQKFMDYFSYFFASFTVLLLPLVTLVIVSIKKKVKKYET</sequence>
<evidence type="ECO:0000256" key="6">
    <source>
        <dbReference type="ARBA" id="ARBA00022989"/>
    </source>
</evidence>
<feature type="transmembrane region" description="Helical" evidence="8">
    <location>
        <begin position="83"/>
        <end position="102"/>
    </location>
</feature>
<evidence type="ECO:0000256" key="3">
    <source>
        <dbReference type="ARBA" id="ARBA00022448"/>
    </source>
</evidence>
<reference evidence="9 10" key="1">
    <citation type="submission" date="2021-02" db="EMBL/GenBank/DDBJ databases">
        <title>Nitrogen-fixing ability and nitrogen fixation related genes of thermophilic fermentative bacteria in the genus Caldicellulosiruptor.</title>
        <authorList>
            <person name="Chen Y."/>
            <person name="Nishihara A."/>
            <person name="Haruta S."/>
        </authorList>
    </citation>
    <scope>NUCLEOTIDE SEQUENCE [LARGE SCALE GENOMIC DNA]</scope>
    <source>
        <strain evidence="9 10">YA01</strain>
    </source>
</reference>
<evidence type="ECO:0000256" key="8">
    <source>
        <dbReference type="SAM" id="Phobius"/>
    </source>
</evidence>
<keyword evidence="4" id="KW-0309">Germination</keyword>
<evidence type="ECO:0000256" key="7">
    <source>
        <dbReference type="ARBA" id="ARBA00023136"/>
    </source>
</evidence>
<keyword evidence="6 8" id="KW-1133">Transmembrane helix</keyword>
<feature type="transmembrane region" description="Helical" evidence="8">
    <location>
        <begin position="218"/>
        <end position="239"/>
    </location>
</feature>
<feature type="transmembrane region" description="Helical" evidence="8">
    <location>
        <begin position="339"/>
        <end position="359"/>
    </location>
</feature>
<keyword evidence="3" id="KW-0813">Transport</keyword>
<dbReference type="InterPro" id="IPR004761">
    <property type="entry name" value="Spore_GerAB"/>
</dbReference>
<keyword evidence="10" id="KW-1185">Reference proteome</keyword>
<evidence type="ECO:0000256" key="1">
    <source>
        <dbReference type="ARBA" id="ARBA00004141"/>
    </source>
</evidence>
<evidence type="ECO:0000256" key="4">
    <source>
        <dbReference type="ARBA" id="ARBA00022544"/>
    </source>
</evidence>
<dbReference type="NCBIfam" id="TIGR00912">
    <property type="entry name" value="2A0309"/>
    <property type="match status" value="1"/>
</dbReference>
<evidence type="ECO:0000256" key="5">
    <source>
        <dbReference type="ARBA" id="ARBA00022692"/>
    </source>
</evidence>
<protein>
    <submittedName>
        <fullName evidence="9">Germination protein</fullName>
    </submittedName>
</protein>
<dbReference type="Proteomes" id="UP000663623">
    <property type="component" value="Chromosome"/>
</dbReference>
<feature type="transmembrane region" description="Helical" evidence="8">
    <location>
        <begin position="186"/>
        <end position="206"/>
    </location>
</feature>
<feature type="transmembrane region" description="Helical" evidence="8">
    <location>
        <begin position="147"/>
        <end position="166"/>
    </location>
</feature>
<dbReference type="RefSeq" id="WP_207181187.1">
    <property type="nucleotide sequence ID" value="NZ_AP024480.1"/>
</dbReference>
<keyword evidence="7 8" id="KW-0472">Membrane</keyword>